<evidence type="ECO:0000256" key="3">
    <source>
        <dbReference type="ARBA" id="ARBA00022801"/>
    </source>
</evidence>
<keyword evidence="3" id="KW-0378">Hydrolase</keyword>
<dbReference type="EMBL" id="FQZK01000017">
    <property type="protein sequence ID" value="SHK29352.1"/>
    <property type="molecule type" value="Genomic_DNA"/>
</dbReference>
<sequence>MSVSRRVSVVSALACGAFLLPAAVAYAEPTADEVREEIERLEEEFAELNAAYNEAEEDHEVAEEKLDDILEDLEEAQERVENLSRGVRTLATLAYTGTDFSSPTQLIGAGGPEEAMFHQADLTYLSEQNDASLERYLEELEELETLEAEASETEEAAAEALKEAEEATEAAEEKMAEQEALLDELTEEERAAATTNTANTGGGGTGGGGGGGGGGGSYTGPASGNARTALDFAYAQIGKPYVWGGTGPGGYDCSGLTQAAWAQAGVSLPRTTYDQVNAGQRVSWDNMQPGDLLFFYGASPSHVGLYAGDGIMVHASTSSKPIGTVALSDYYRANFVTAVRP</sequence>
<dbReference type="SUPFAM" id="SSF54001">
    <property type="entry name" value="Cysteine proteinases"/>
    <property type="match status" value="1"/>
</dbReference>
<dbReference type="Gene3D" id="1.20.5.340">
    <property type="match status" value="1"/>
</dbReference>
<evidence type="ECO:0000256" key="2">
    <source>
        <dbReference type="ARBA" id="ARBA00022670"/>
    </source>
</evidence>
<evidence type="ECO:0000256" key="1">
    <source>
        <dbReference type="ARBA" id="ARBA00007074"/>
    </source>
</evidence>
<dbReference type="InterPro" id="IPR038765">
    <property type="entry name" value="Papain-like_cys_pep_sf"/>
</dbReference>
<dbReference type="InterPro" id="IPR051202">
    <property type="entry name" value="Peptidase_C40"/>
</dbReference>
<evidence type="ECO:0000256" key="5">
    <source>
        <dbReference type="SAM" id="Coils"/>
    </source>
</evidence>
<feature type="compositionally biased region" description="Gly residues" evidence="6">
    <location>
        <begin position="200"/>
        <end position="215"/>
    </location>
</feature>
<feature type="region of interest" description="Disordered" evidence="6">
    <location>
        <begin position="146"/>
        <end position="176"/>
    </location>
</feature>
<feature type="domain" description="NlpC/P60" evidence="8">
    <location>
        <begin position="223"/>
        <end position="341"/>
    </location>
</feature>
<keyword evidence="10" id="KW-1185">Reference proteome</keyword>
<dbReference type="PANTHER" id="PTHR47053">
    <property type="entry name" value="MUREIN DD-ENDOPEPTIDASE MEPH-RELATED"/>
    <property type="match status" value="1"/>
</dbReference>
<keyword evidence="5" id="KW-0175">Coiled coil</keyword>
<organism evidence="9 10">
    <name type="scientific">Nocardiopsis flavescens</name>
    <dbReference type="NCBI Taxonomy" id="758803"/>
    <lineage>
        <taxon>Bacteria</taxon>
        <taxon>Bacillati</taxon>
        <taxon>Actinomycetota</taxon>
        <taxon>Actinomycetes</taxon>
        <taxon>Streptosporangiales</taxon>
        <taxon>Nocardiopsidaceae</taxon>
        <taxon>Nocardiopsis</taxon>
    </lineage>
</organism>
<feature type="compositionally biased region" description="Acidic residues" evidence="6">
    <location>
        <begin position="146"/>
        <end position="157"/>
    </location>
</feature>
<evidence type="ECO:0000259" key="8">
    <source>
        <dbReference type="PROSITE" id="PS51935"/>
    </source>
</evidence>
<gene>
    <name evidence="9" type="ORF">SAMN05421803_11723</name>
</gene>
<dbReference type="STRING" id="758803.SAMN05421803_11723"/>
<accession>A0A1M6RA82</accession>
<feature type="compositionally biased region" description="Basic and acidic residues" evidence="6">
    <location>
        <begin position="160"/>
        <end position="176"/>
    </location>
</feature>
<dbReference type="GO" id="GO:0006508">
    <property type="term" value="P:proteolysis"/>
    <property type="evidence" value="ECO:0007669"/>
    <property type="project" value="UniProtKB-KW"/>
</dbReference>
<keyword evidence="2" id="KW-0645">Protease</keyword>
<dbReference type="InterPro" id="IPR000064">
    <property type="entry name" value="NLP_P60_dom"/>
</dbReference>
<dbReference type="PROSITE" id="PS51935">
    <property type="entry name" value="NLPC_P60"/>
    <property type="match status" value="1"/>
</dbReference>
<feature type="signal peptide" evidence="7">
    <location>
        <begin position="1"/>
        <end position="27"/>
    </location>
</feature>
<reference evidence="9 10" key="1">
    <citation type="submission" date="2016-11" db="EMBL/GenBank/DDBJ databases">
        <authorList>
            <person name="Jaros S."/>
            <person name="Januszkiewicz K."/>
            <person name="Wedrychowicz H."/>
        </authorList>
    </citation>
    <scope>NUCLEOTIDE SEQUENCE [LARGE SCALE GENOMIC DNA]</scope>
    <source>
        <strain evidence="9 10">CGMCC 4.5723</strain>
    </source>
</reference>
<evidence type="ECO:0000256" key="6">
    <source>
        <dbReference type="SAM" id="MobiDB-lite"/>
    </source>
</evidence>
<dbReference type="GO" id="GO:0008234">
    <property type="term" value="F:cysteine-type peptidase activity"/>
    <property type="evidence" value="ECO:0007669"/>
    <property type="project" value="UniProtKB-KW"/>
</dbReference>
<keyword evidence="7" id="KW-0732">Signal</keyword>
<dbReference type="Pfam" id="PF00877">
    <property type="entry name" value="NLPC_P60"/>
    <property type="match status" value="1"/>
</dbReference>
<feature type="coiled-coil region" evidence="5">
    <location>
        <begin position="31"/>
        <end position="93"/>
    </location>
</feature>
<dbReference type="SUPFAM" id="SSF57997">
    <property type="entry name" value="Tropomyosin"/>
    <property type="match status" value="1"/>
</dbReference>
<keyword evidence="4" id="KW-0788">Thiol protease</keyword>
<evidence type="ECO:0000256" key="7">
    <source>
        <dbReference type="SAM" id="SignalP"/>
    </source>
</evidence>
<proteinExistence type="inferred from homology"/>
<feature type="region of interest" description="Disordered" evidence="6">
    <location>
        <begin position="194"/>
        <end position="215"/>
    </location>
</feature>
<evidence type="ECO:0000313" key="10">
    <source>
        <dbReference type="Proteomes" id="UP000184452"/>
    </source>
</evidence>
<protein>
    <submittedName>
        <fullName evidence="9">NlpC/P60 family protein</fullName>
    </submittedName>
</protein>
<dbReference type="RefSeq" id="WP_245833418.1">
    <property type="nucleotide sequence ID" value="NZ_FQZK01000017.1"/>
</dbReference>
<name>A0A1M6RA82_9ACTN</name>
<feature type="chain" id="PRO_5012206685" evidence="7">
    <location>
        <begin position="28"/>
        <end position="341"/>
    </location>
</feature>
<dbReference type="PANTHER" id="PTHR47053:SF1">
    <property type="entry name" value="MUREIN DD-ENDOPEPTIDASE MEPH-RELATED"/>
    <property type="match status" value="1"/>
</dbReference>
<dbReference type="AlphaFoldDB" id="A0A1M6RA82"/>
<dbReference type="Gene3D" id="3.90.1720.10">
    <property type="entry name" value="endopeptidase domain like (from Nostoc punctiforme)"/>
    <property type="match status" value="1"/>
</dbReference>
<evidence type="ECO:0000256" key="4">
    <source>
        <dbReference type="ARBA" id="ARBA00022807"/>
    </source>
</evidence>
<dbReference type="Proteomes" id="UP000184452">
    <property type="component" value="Unassembled WGS sequence"/>
</dbReference>
<comment type="similarity">
    <text evidence="1">Belongs to the peptidase C40 family.</text>
</comment>
<evidence type="ECO:0000313" key="9">
    <source>
        <dbReference type="EMBL" id="SHK29352.1"/>
    </source>
</evidence>